<dbReference type="Proteomes" id="UP001234989">
    <property type="component" value="Chromosome 7"/>
</dbReference>
<evidence type="ECO:0000313" key="2">
    <source>
        <dbReference type="Proteomes" id="UP001234989"/>
    </source>
</evidence>
<evidence type="ECO:0000313" key="1">
    <source>
        <dbReference type="EMBL" id="WMV38315.1"/>
    </source>
</evidence>
<dbReference type="EMBL" id="CP133618">
    <property type="protein sequence ID" value="WMV38315.1"/>
    <property type="molecule type" value="Genomic_DNA"/>
</dbReference>
<accession>A0AAF0ZGL0</accession>
<keyword evidence="2" id="KW-1185">Reference proteome</keyword>
<dbReference type="AlphaFoldDB" id="A0AAF0ZGL0"/>
<proteinExistence type="predicted"/>
<protein>
    <submittedName>
        <fullName evidence="1">Uncharacterized protein</fullName>
    </submittedName>
</protein>
<organism evidence="1 2">
    <name type="scientific">Solanum verrucosum</name>
    <dbReference type="NCBI Taxonomy" id="315347"/>
    <lineage>
        <taxon>Eukaryota</taxon>
        <taxon>Viridiplantae</taxon>
        <taxon>Streptophyta</taxon>
        <taxon>Embryophyta</taxon>
        <taxon>Tracheophyta</taxon>
        <taxon>Spermatophyta</taxon>
        <taxon>Magnoliopsida</taxon>
        <taxon>eudicotyledons</taxon>
        <taxon>Gunneridae</taxon>
        <taxon>Pentapetalae</taxon>
        <taxon>asterids</taxon>
        <taxon>lamiids</taxon>
        <taxon>Solanales</taxon>
        <taxon>Solanaceae</taxon>
        <taxon>Solanoideae</taxon>
        <taxon>Solaneae</taxon>
        <taxon>Solanum</taxon>
    </lineage>
</organism>
<reference evidence="1" key="1">
    <citation type="submission" date="2023-08" db="EMBL/GenBank/DDBJ databases">
        <title>A de novo genome assembly of Solanum verrucosum Schlechtendal, a Mexican diploid species geographically isolated from the other diploid A-genome species in potato relatives.</title>
        <authorList>
            <person name="Hosaka K."/>
        </authorList>
    </citation>
    <scope>NUCLEOTIDE SEQUENCE</scope>
    <source>
        <tissue evidence="1">Young leaves</tissue>
    </source>
</reference>
<name>A0AAF0ZGL0_SOLVR</name>
<sequence length="120" mass="13357">MDKGATLEAGEGRNTVELVKSASEKHLDLLRPSARYYSVSKVCTKKQAKNKSIFEAVNVAPIALEYSAISFTNYHDLKYNVPSLLRILAYALLFQHCGSSVMELGMVQHMPSIVEDMPHN</sequence>
<gene>
    <name evidence="1" type="ORF">MTR67_031700</name>
</gene>